<evidence type="ECO:0000313" key="9">
    <source>
        <dbReference type="Proteomes" id="UP001595851"/>
    </source>
</evidence>
<feature type="compositionally biased region" description="Basic and acidic residues" evidence="5">
    <location>
        <begin position="329"/>
        <end position="339"/>
    </location>
</feature>
<gene>
    <name evidence="8" type="ORF">ACFOY2_49055</name>
</gene>
<evidence type="ECO:0000256" key="4">
    <source>
        <dbReference type="PROSITE-ProRule" id="PRU00473"/>
    </source>
</evidence>
<dbReference type="InterPro" id="IPR006665">
    <property type="entry name" value="OmpA-like"/>
</dbReference>
<evidence type="ECO:0000256" key="6">
    <source>
        <dbReference type="SAM" id="SignalP"/>
    </source>
</evidence>
<feature type="compositionally biased region" description="Low complexity" evidence="5">
    <location>
        <begin position="32"/>
        <end position="48"/>
    </location>
</feature>
<feature type="domain" description="OmpA-like" evidence="7">
    <location>
        <begin position="223"/>
        <end position="346"/>
    </location>
</feature>
<protein>
    <submittedName>
        <fullName evidence="8">OmpA family protein</fullName>
    </submittedName>
</protein>
<evidence type="ECO:0000313" key="8">
    <source>
        <dbReference type="EMBL" id="MFC4015238.1"/>
    </source>
</evidence>
<feature type="signal peptide" evidence="6">
    <location>
        <begin position="1"/>
        <end position="19"/>
    </location>
</feature>
<feature type="region of interest" description="Disordered" evidence="5">
    <location>
        <begin position="259"/>
        <end position="283"/>
    </location>
</feature>
<keyword evidence="6" id="KW-0732">Signal</keyword>
<evidence type="ECO:0000259" key="7">
    <source>
        <dbReference type="PROSITE" id="PS51123"/>
    </source>
</evidence>
<dbReference type="PANTHER" id="PTHR30329">
    <property type="entry name" value="STATOR ELEMENT OF FLAGELLAR MOTOR COMPLEX"/>
    <property type="match status" value="1"/>
</dbReference>
<comment type="caution">
    <text evidence="8">The sequence shown here is derived from an EMBL/GenBank/DDBJ whole genome shotgun (WGS) entry which is preliminary data.</text>
</comment>
<evidence type="ECO:0000256" key="3">
    <source>
        <dbReference type="ARBA" id="ARBA00023237"/>
    </source>
</evidence>
<feature type="chain" id="PRO_5047145811" evidence="6">
    <location>
        <begin position="20"/>
        <end position="518"/>
    </location>
</feature>
<feature type="region of interest" description="Disordered" evidence="5">
    <location>
        <begin position="24"/>
        <end position="50"/>
    </location>
</feature>
<keyword evidence="2 4" id="KW-0472">Membrane</keyword>
<dbReference type="CDD" id="cd07185">
    <property type="entry name" value="OmpA_C-like"/>
    <property type="match status" value="1"/>
</dbReference>
<organism evidence="8 9">
    <name type="scientific">Nonomuraea purpurea</name>
    <dbReference type="NCBI Taxonomy" id="1849276"/>
    <lineage>
        <taxon>Bacteria</taxon>
        <taxon>Bacillati</taxon>
        <taxon>Actinomycetota</taxon>
        <taxon>Actinomycetes</taxon>
        <taxon>Streptosporangiales</taxon>
        <taxon>Streptosporangiaceae</taxon>
        <taxon>Nonomuraea</taxon>
    </lineage>
</organism>
<feature type="region of interest" description="Disordered" evidence="5">
    <location>
        <begin position="310"/>
        <end position="384"/>
    </location>
</feature>
<dbReference type="Pfam" id="PF00691">
    <property type="entry name" value="OmpA"/>
    <property type="match status" value="1"/>
</dbReference>
<dbReference type="RefSeq" id="WP_379535055.1">
    <property type="nucleotide sequence ID" value="NZ_JBHSBI010000042.1"/>
</dbReference>
<keyword evidence="3" id="KW-0998">Cell outer membrane</keyword>
<proteinExistence type="predicted"/>
<dbReference type="PROSITE" id="PS51257">
    <property type="entry name" value="PROKAR_LIPOPROTEIN"/>
    <property type="match status" value="1"/>
</dbReference>
<feature type="compositionally biased region" description="Acidic residues" evidence="5">
    <location>
        <begin position="319"/>
        <end position="328"/>
    </location>
</feature>
<dbReference type="EMBL" id="JBHSBI010000042">
    <property type="protein sequence ID" value="MFC4015238.1"/>
    <property type="molecule type" value="Genomic_DNA"/>
</dbReference>
<evidence type="ECO:0000256" key="5">
    <source>
        <dbReference type="SAM" id="MobiDB-lite"/>
    </source>
</evidence>
<dbReference type="InterPro" id="IPR036737">
    <property type="entry name" value="OmpA-like_sf"/>
</dbReference>
<sequence>MRFRRVLCAGVVASLVLLAGCSGVEPDRPSSQRRSSPAASPAQTAQPSDRLVKVATAALSTKRLRLEMLRIERRPEESVLRFTLTNLEKGLASIDFPTSAASTGNFDFKLIDPVGHKGYTPLYDERDDSVGSDPSVRSAEPGVTYDAELHFPPIPEGVKTLTVLTPSTAGEFTGVPVIDASTASAGAGTATLPIRTPQGEVSGGVYDLFGIVEDPVKVTTTSGKEQEVGLRTDVLFDFDSAKLSDKAAQVLDGVAAETKAKADPAKPPIRIEGHTDGKGTGDYNIRLSRQRAQTVLEELRTRLGAEYRYEAEGKGETEPVAEEGGADDEQARQKNRRVEVSYQIRQRTPGTATASGGQHEQVGGAEGQPAAFRPSDGGTVASRTNEWKDSFGTRKARRMDVKPFYRDGGYLVAVFEITNLAGNLVEVDDYGNFGRFEEFTVLDPATNVRYMRVRIGPENWGEARLNLMAVDPGWAVFNTDVGTVNRGFFYVPAPPPGVKAVTFDAGRFGRFANVPIAE</sequence>
<accession>A0ABV8GN66</accession>
<dbReference type="InterPro" id="IPR006664">
    <property type="entry name" value="OMP_bac"/>
</dbReference>
<dbReference type="SUPFAM" id="SSF103088">
    <property type="entry name" value="OmpA-like"/>
    <property type="match status" value="1"/>
</dbReference>
<evidence type="ECO:0000256" key="1">
    <source>
        <dbReference type="ARBA" id="ARBA00004442"/>
    </source>
</evidence>
<comment type="subcellular location">
    <subcellularLocation>
        <location evidence="1">Cell outer membrane</location>
    </subcellularLocation>
</comment>
<keyword evidence="9" id="KW-1185">Reference proteome</keyword>
<feature type="compositionally biased region" description="Polar residues" evidence="5">
    <location>
        <begin position="343"/>
        <end position="358"/>
    </location>
</feature>
<evidence type="ECO:0000256" key="2">
    <source>
        <dbReference type="ARBA" id="ARBA00023136"/>
    </source>
</evidence>
<dbReference type="PROSITE" id="PS51123">
    <property type="entry name" value="OMPA_2"/>
    <property type="match status" value="1"/>
</dbReference>
<reference evidence="9" key="1">
    <citation type="journal article" date="2019" name="Int. J. Syst. Evol. Microbiol.">
        <title>The Global Catalogue of Microorganisms (GCM) 10K type strain sequencing project: providing services to taxonomists for standard genome sequencing and annotation.</title>
        <authorList>
            <consortium name="The Broad Institute Genomics Platform"/>
            <consortium name="The Broad Institute Genome Sequencing Center for Infectious Disease"/>
            <person name="Wu L."/>
            <person name="Ma J."/>
        </authorList>
    </citation>
    <scope>NUCLEOTIDE SEQUENCE [LARGE SCALE GENOMIC DNA]</scope>
    <source>
        <strain evidence="9">TBRC 1276</strain>
    </source>
</reference>
<name>A0ABV8GN66_9ACTN</name>
<dbReference type="PANTHER" id="PTHR30329:SF21">
    <property type="entry name" value="LIPOPROTEIN YIAD-RELATED"/>
    <property type="match status" value="1"/>
</dbReference>
<dbReference type="PRINTS" id="PR01021">
    <property type="entry name" value="OMPADOMAIN"/>
</dbReference>
<dbReference type="Proteomes" id="UP001595851">
    <property type="component" value="Unassembled WGS sequence"/>
</dbReference>
<dbReference type="InterPro" id="IPR050330">
    <property type="entry name" value="Bact_OuterMem_StrucFunc"/>
</dbReference>
<feature type="compositionally biased region" description="Basic and acidic residues" evidence="5">
    <location>
        <begin position="259"/>
        <end position="279"/>
    </location>
</feature>
<dbReference type="Gene3D" id="3.30.1330.60">
    <property type="entry name" value="OmpA-like domain"/>
    <property type="match status" value="1"/>
</dbReference>